<accession>A0ABM1Y5X1</accession>
<feature type="compositionally biased region" description="Basic and acidic residues" evidence="1">
    <location>
        <begin position="66"/>
        <end position="77"/>
    </location>
</feature>
<evidence type="ECO:0000313" key="3">
    <source>
        <dbReference type="Proteomes" id="UP000069940"/>
    </source>
</evidence>
<proteinExistence type="predicted"/>
<organism evidence="2 3">
    <name type="scientific">Aedes albopictus</name>
    <name type="common">Asian tiger mosquito</name>
    <name type="synonym">Stegomyia albopicta</name>
    <dbReference type="NCBI Taxonomy" id="7160"/>
    <lineage>
        <taxon>Eukaryota</taxon>
        <taxon>Metazoa</taxon>
        <taxon>Ecdysozoa</taxon>
        <taxon>Arthropoda</taxon>
        <taxon>Hexapoda</taxon>
        <taxon>Insecta</taxon>
        <taxon>Pterygota</taxon>
        <taxon>Neoptera</taxon>
        <taxon>Endopterygota</taxon>
        <taxon>Diptera</taxon>
        <taxon>Nematocera</taxon>
        <taxon>Culicoidea</taxon>
        <taxon>Culicidae</taxon>
        <taxon>Culicinae</taxon>
        <taxon>Aedini</taxon>
        <taxon>Aedes</taxon>
        <taxon>Stegomyia</taxon>
    </lineage>
</organism>
<protein>
    <recommendedName>
        <fullName evidence="4">Retrovirus-related Pol polyprotein from transposon TNT 1-94</fullName>
    </recommendedName>
</protein>
<evidence type="ECO:0000256" key="1">
    <source>
        <dbReference type="SAM" id="MobiDB-lite"/>
    </source>
</evidence>
<feature type="region of interest" description="Disordered" evidence="1">
    <location>
        <begin position="66"/>
        <end position="88"/>
    </location>
</feature>
<dbReference type="GeneID" id="134285970"/>
<dbReference type="PANTHER" id="PTHR11439">
    <property type="entry name" value="GAG-POL-RELATED RETROTRANSPOSON"/>
    <property type="match status" value="1"/>
</dbReference>
<dbReference type="Proteomes" id="UP000069940">
    <property type="component" value="Unassembled WGS sequence"/>
</dbReference>
<keyword evidence="3" id="KW-1185">Reference proteome</keyword>
<evidence type="ECO:0000313" key="2">
    <source>
        <dbReference type="EnsemblMetazoa" id="AALFPA23_006031.P7802"/>
    </source>
</evidence>
<dbReference type="EnsemblMetazoa" id="AALFPA23_006031.R7802">
    <property type="protein sequence ID" value="AALFPA23_006031.P7802"/>
    <property type="gene ID" value="AALFPA23_006031"/>
</dbReference>
<reference evidence="2" key="2">
    <citation type="submission" date="2025-05" db="UniProtKB">
        <authorList>
            <consortium name="EnsemblMetazoa"/>
        </authorList>
    </citation>
    <scope>IDENTIFICATION</scope>
    <source>
        <strain evidence="2">Foshan</strain>
    </source>
</reference>
<dbReference type="CDD" id="cd09272">
    <property type="entry name" value="RNase_HI_RT_Ty1"/>
    <property type="match status" value="1"/>
</dbReference>
<name>A0ABM1Y5X1_AEDAL</name>
<dbReference type="RefSeq" id="XP_062703511.1">
    <property type="nucleotide sequence ID" value="XM_062847527.1"/>
</dbReference>
<evidence type="ECO:0008006" key="4">
    <source>
        <dbReference type="Google" id="ProtNLM"/>
    </source>
</evidence>
<sequence>MEMRSVPYKETVGCLSFVAQTTRPDIAFAVNAVSQFSSNPGKLHWEAVKRIFRYIKGTATKKLEYSRSPTDELKGYSDADSGGNPDSRRSTSGYVFTLQGAAIAWNVKKQPTVALSSCGVYGSFPKHSRSHVVAKSSI</sequence>
<reference evidence="3" key="1">
    <citation type="journal article" date="2015" name="Proc. Natl. Acad. Sci. U.S.A.">
        <title>Genome sequence of the Asian Tiger mosquito, Aedes albopictus, reveals insights into its biology, genetics, and evolution.</title>
        <authorList>
            <person name="Chen X.G."/>
            <person name="Jiang X."/>
            <person name="Gu J."/>
            <person name="Xu M."/>
            <person name="Wu Y."/>
            <person name="Deng Y."/>
            <person name="Zhang C."/>
            <person name="Bonizzoni M."/>
            <person name="Dermauw W."/>
            <person name="Vontas J."/>
            <person name="Armbruster P."/>
            <person name="Huang X."/>
            <person name="Yang Y."/>
            <person name="Zhang H."/>
            <person name="He W."/>
            <person name="Peng H."/>
            <person name="Liu Y."/>
            <person name="Wu K."/>
            <person name="Chen J."/>
            <person name="Lirakis M."/>
            <person name="Topalis P."/>
            <person name="Van Leeuwen T."/>
            <person name="Hall A.B."/>
            <person name="Jiang X."/>
            <person name="Thorpe C."/>
            <person name="Mueller R.L."/>
            <person name="Sun C."/>
            <person name="Waterhouse R.M."/>
            <person name="Yan G."/>
            <person name="Tu Z.J."/>
            <person name="Fang X."/>
            <person name="James A.A."/>
        </authorList>
    </citation>
    <scope>NUCLEOTIDE SEQUENCE [LARGE SCALE GENOMIC DNA]</scope>
    <source>
        <strain evidence="3">Foshan</strain>
    </source>
</reference>
<dbReference type="PANTHER" id="PTHR11439:SF483">
    <property type="entry name" value="PEPTIDE SYNTHASE GLIP-LIKE, PUTATIVE (AFU_ORTHOLOGUE AFUA_3G12920)-RELATED"/>
    <property type="match status" value="1"/>
</dbReference>